<dbReference type="AlphaFoldDB" id="A0ABD1V699"/>
<evidence type="ECO:0000256" key="5">
    <source>
        <dbReference type="ARBA" id="ARBA00022989"/>
    </source>
</evidence>
<keyword evidence="6 8" id="KW-0472">Membrane</keyword>
<evidence type="ECO:0000256" key="1">
    <source>
        <dbReference type="ARBA" id="ARBA00004141"/>
    </source>
</evidence>
<evidence type="ECO:0000256" key="2">
    <source>
        <dbReference type="ARBA" id="ARBA00005887"/>
    </source>
</evidence>
<keyword evidence="7" id="KW-0924">Ammonia transport</keyword>
<comment type="caution">
    <text evidence="10">The sequence shown here is derived from an EMBL/GenBank/DDBJ whole genome shotgun (WGS) entry which is preliminary data.</text>
</comment>
<evidence type="ECO:0000256" key="7">
    <source>
        <dbReference type="ARBA" id="ARBA00023177"/>
    </source>
</evidence>
<organism evidence="10 11">
    <name type="scientific">Abeliophyllum distichum</name>
    <dbReference type="NCBI Taxonomy" id="126358"/>
    <lineage>
        <taxon>Eukaryota</taxon>
        <taxon>Viridiplantae</taxon>
        <taxon>Streptophyta</taxon>
        <taxon>Embryophyta</taxon>
        <taxon>Tracheophyta</taxon>
        <taxon>Spermatophyta</taxon>
        <taxon>Magnoliopsida</taxon>
        <taxon>eudicotyledons</taxon>
        <taxon>Gunneridae</taxon>
        <taxon>Pentapetalae</taxon>
        <taxon>asterids</taxon>
        <taxon>lamiids</taxon>
        <taxon>Lamiales</taxon>
        <taxon>Oleaceae</taxon>
        <taxon>Forsythieae</taxon>
        <taxon>Abeliophyllum</taxon>
    </lineage>
</organism>
<reference evidence="11" key="1">
    <citation type="submission" date="2024-07" db="EMBL/GenBank/DDBJ databases">
        <title>Two chromosome-level genome assemblies of Korean endemic species Abeliophyllum distichum and Forsythia ovata (Oleaceae).</title>
        <authorList>
            <person name="Jang H."/>
        </authorList>
    </citation>
    <scope>NUCLEOTIDE SEQUENCE [LARGE SCALE GENOMIC DNA]</scope>
</reference>
<sequence>MTLSEFSTRTLLPSTSKAFSSVFLPSNSSLPSSCPSPTRVRVVHGRVGGIQLLKQILGGGFIIGWNIVVTSIICVVIRFIILLRMSEKELEIGDDAVYGKEASALWGDGEKYDSVKHGFSSDDQTLHHKASTGATQVV</sequence>
<dbReference type="PANTHER" id="PTHR43029">
    <property type="entry name" value="AMMONIUM TRANSPORTER MEP2"/>
    <property type="match status" value="1"/>
</dbReference>
<dbReference type="Proteomes" id="UP001604336">
    <property type="component" value="Unassembled WGS sequence"/>
</dbReference>
<dbReference type="InterPro" id="IPR024041">
    <property type="entry name" value="NH4_transpt_AmtB-like_dom"/>
</dbReference>
<evidence type="ECO:0000256" key="3">
    <source>
        <dbReference type="ARBA" id="ARBA00022448"/>
    </source>
</evidence>
<keyword evidence="11" id="KW-1185">Reference proteome</keyword>
<comment type="subcellular location">
    <subcellularLocation>
        <location evidence="1">Membrane</location>
        <topology evidence="1">Multi-pass membrane protein</topology>
    </subcellularLocation>
</comment>
<gene>
    <name evidence="10" type="ORF">Adt_06206</name>
</gene>
<evidence type="ECO:0000259" key="9">
    <source>
        <dbReference type="Pfam" id="PF00909"/>
    </source>
</evidence>
<name>A0ABD1V699_9LAMI</name>
<dbReference type="EMBL" id="JBFOLK010000002">
    <property type="protein sequence ID" value="KAL2532855.1"/>
    <property type="molecule type" value="Genomic_DNA"/>
</dbReference>
<dbReference type="Pfam" id="PF00909">
    <property type="entry name" value="Ammonium_transp"/>
    <property type="match status" value="1"/>
</dbReference>
<dbReference type="PANTHER" id="PTHR43029:SF10">
    <property type="entry name" value="AMMONIUM TRANSPORTER MEP2"/>
    <property type="match status" value="1"/>
</dbReference>
<protein>
    <submittedName>
        <fullName evidence="10">Ammonium transporter 2</fullName>
    </submittedName>
</protein>
<dbReference type="InterPro" id="IPR001905">
    <property type="entry name" value="Ammonium_transpt"/>
</dbReference>
<evidence type="ECO:0000313" key="11">
    <source>
        <dbReference type="Proteomes" id="UP001604336"/>
    </source>
</evidence>
<comment type="similarity">
    <text evidence="2">Belongs to the ammonia transporter channel (TC 1.A.11.2) family.</text>
</comment>
<accession>A0ABD1V699</accession>
<keyword evidence="5 8" id="KW-1133">Transmembrane helix</keyword>
<feature type="domain" description="Ammonium transporter AmtB-like" evidence="9">
    <location>
        <begin position="50"/>
        <end position="99"/>
    </location>
</feature>
<keyword evidence="4 8" id="KW-0812">Transmembrane</keyword>
<dbReference type="Gene3D" id="1.10.3430.10">
    <property type="entry name" value="Ammonium transporter AmtB like domains"/>
    <property type="match status" value="1"/>
</dbReference>
<dbReference type="GO" id="GO:0072488">
    <property type="term" value="P:ammonium transmembrane transport"/>
    <property type="evidence" value="ECO:0007669"/>
    <property type="project" value="UniProtKB-KW"/>
</dbReference>
<evidence type="ECO:0000256" key="8">
    <source>
        <dbReference type="SAM" id="Phobius"/>
    </source>
</evidence>
<feature type="transmembrane region" description="Helical" evidence="8">
    <location>
        <begin position="62"/>
        <end position="83"/>
    </location>
</feature>
<evidence type="ECO:0000313" key="10">
    <source>
        <dbReference type="EMBL" id="KAL2532855.1"/>
    </source>
</evidence>
<evidence type="ECO:0000256" key="6">
    <source>
        <dbReference type="ARBA" id="ARBA00023136"/>
    </source>
</evidence>
<dbReference type="InterPro" id="IPR029020">
    <property type="entry name" value="Ammonium/urea_transptr"/>
</dbReference>
<evidence type="ECO:0000256" key="4">
    <source>
        <dbReference type="ARBA" id="ARBA00022692"/>
    </source>
</evidence>
<dbReference type="GO" id="GO:0016020">
    <property type="term" value="C:membrane"/>
    <property type="evidence" value="ECO:0007669"/>
    <property type="project" value="UniProtKB-SubCell"/>
</dbReference>
<proteinExistence type="inferred from homology"/>
<keyword evidence="3" id="KW-0813">Transport</keyword>